<dbReference type="EMBL" id="NGJZ01000003">
    <property type="protein sequence ID" value="RSU06653.1"/>
    <property type="molecule type" value="Genomic_DNA"/>
</dbReference>
<gene>
    <name evidence="1" type="ORF">CBF30_09930</name>
</gene>
<evidence type="ECO:0000313" key="2">
    <source>
        <dbReference type="Proteomes" id="UP000288669"/>
    </source>
</evidence>
<comment type="caution">
    <text evidence="1">The sequence shown here is derived from an EMBL/GenBank/DDBJ whole genome shotgun (WGS) entry which is preliminary data.</text>
</comment>
<organism evidence="1 2">
    <name type="scientific">Vagococcus entomophilus</name>
    <dbReference type="NCBI Taxonomy" id="1160095"/>
    <lineage>
        <taxon>Bacteria</taxon>
        <taxon>Bacillati</taxon>
        <taxon>Bacillota</taxon>
        <taxon>Bacilli</taxon>
        <taxon>Lactobacillales</taxon>
        <taxon>Enterococcaceae</taxon>
        <taxon>Vagococcus</taxon>
    </lineage>
</organism>
<accession>A0A430AFY3</accession>
<dbReference type="Pfam" id="PF06335">
    <property type="entry name" value="DUF1054"/>
    <property type="match status" value="1"/>
</dbReference>
<proteinExistence type="predicted"/>
<dbReference type="Proteomes" id="UP000288669">
    <property type="component" value="Unassembled WGS sequence"/>
</dbReference>
<dbReference type="OrthoDB" id="9812818at2"/>
<protein>
    <submittedName>
        <fullName evidence="1">Uncharacterized protein</fullName>
    </submittedName>
</protein>
<dbReference type="AlphaFoldDB" id="A0A430AFY3"/>
<dbReference type="PIRSF" id="PIRSF021332">
    <property type="entry name" value="DUF1054"/>
    <property type="match status" value="1"/>
</dbReference>
<evidence type="ECO:0000313" key="1">
    <source>
        <dbReference type="EMBL" id="RSU06653.1"/>
    </source>
</evidence>
<dbReference type="Gene3D" id="3.30.930.20">
    <property type="entry name" value="Protein of unknown function DUF1054"/>
    <property type="match status" value="1"/>
</dbReference>
<keyword evidence="2" id="KW-1185">Reference proteome</keyword>
<dbReference type="SUPFAM" id="SSF142913">
    <property type="entry name" value="YktB/PF0168-like"/>
    <property type="match status" value="1"/>
</dbReference>
<sequence length="207" mass="24229">MFTQDDFSVFTIEGLENRMQAIRQQIQPKFQYLDEKFIQELAPLIHHELPIHIAQHRRRTTYAPESTWSAMGGDARGYKKYPHFQLAINDEFIAMWLSFIDNPEFEKEIAAAFLVDLDCINSLPADFVLSPDHTVNKVYPIADIEVEKYVTRFKDVKKGELQLGRIIKKEDELLARPEAAFAFMLETYQLLVPIYQKANQVRTRVKY</sequence>
<dbReference type="InterPro" id="IPR053707">
    <property type="entry name" value="UPF0637_domain_sf"/>
</dbReference>
<dbReference type="InterPro" id="IPR009403">
    <property type="entry name" value="UPF0637"/>
</dbReference>
<name>A0A430AFY3_9ENTE</name>
<reference evidence="1 2" key="1">
    <citation type="submission" date="2017-05" db="EMBL/GenBank/DDBJ databases">
        <title>Vagococcus spp. assemblies.</title>
        <authorList>
            <person name="Gulvik C.A."/>
        </authorList>
    </citation>
    <scope>NUCLEOTIDE SEQUENCE [LARGE SCALE GENOMIC DNA]</scope>
    <source>
        <strain evidence="1 2">DSM 24756</strain>
    </source>
</reference>
<dbReference type="RefSeq" id="WP_126826393.1">
    <property type="nucleotide sequence ID" value="NZ_JBHLWU010000001.1"/>
</dbReference>